<dbReference type="PANTHER" id="PTHR24414">
    <property type="entry name" value="F-BOX/KELCH-REPEAT PROTEIN SKIP4"/>
    <property type="match status" value="1"/>
</dbReference>
<dbReference type="Gene3D" id="2.120.10.80">
    <property type="entry name" value="Kelch-type beta propeller"/>
    <property type="match status" value="1"/>
</dbReference>
<evidence type="ECO:0000259" key="1">
    <source>
        <dbReference type="Pfam" id="PF25210"/>
    </source>
</evidence>
<keyword evidence="3" id="KW-1185">Reference proteome</keyword>
<reference evidence="2 3" key="1">
    <citation type="submission" date="2022-03" db="EMBL/GenBank/DDBJ databases">
        <authorList>
            <person name="Nunn A."/>
            <person name="Chopra R."/>
            <person name="Nunn A."/>
            <person name="Contreras Garrido A."/>
        </authorList>
    </citation>
    <scope>NUCLEOTIDE SEQUENCE [LARGE SCALE GENOMIC DNA]</scope>
</reference>
<dbReference type="Pfam" id="PF25210">
    <property type="entry name" value="Kelch_FKB95"/>
    <property type="match status" value="1"/>
</dbReference>
<evidence type="ECO:0000313" key="2">
    <source>
        <dbReference type="EMBL" id="CAH2071104.1"/>
    </source>
</evidence>
<name>A0AAU9SQW0_THLAR</name>
<feature type="domain" description="FKB95-like N-terminal Kelch" evidence="1">
    <location>
        <begin position="6"/>
        <end position="207"/>
    </location>
</feature>
<accession>A0AAU9SQW0</accession>
<protein>
    <recommendedName>
        <fullName evidence="1">FKB95-like N-terminal Kelch domain-containing protein</fullName>
    </recommendedName>
</protein>
<dbReference type="SUPFAM" id="SSF117281">
    <property type="entry name" value="Kelch motif"/>
    <property type="match status" value="1"/>
</dbReference>
<gene>
    <name evidence="2" type="ORF">TAV2_LOCUS19406</name>
</gene>
<proteinExistence type="predicted"/>
<organism evidence="2 3">
    <name type="scientific">Thlaspi arvense</name>
    <name type="common">Field penny-cress</name>
    <dbReference type="NCBI Taxonomy" id="13288"/>
    <lineage>
        <taxon>Eukaryota</taxon>
        <taxon>Viridiplantae</taxon>
        <taxon>Streptophyta</taxon>
        <taxon>Embryophyta</taxon>
        <taxon>Tracheophyta</taxon>
        <taxon>Spermatophyta</taxon>
        <taxon>Magnoliopsida</taxon>
        <taxon>eudicotyledons</taxon>
        <taxon>Gunneridae</taxon>
        <taxon>Pentapetalae</taxon>
        <taxon>rosids</taxon>
        <taxon>malvids</taxon>
        <taxon>Brassicales</taxon>
        <taxon>Brassicaceae</taxon>
        <taxon>Thlaspideae</taxon>
        <taxon>Thlaspi</taxon>
    </lineage>
</organism>
<dbReference type="InterPro" id="IPR015915">
    <property type="entry name" value="Kelch-typ_b-propeller"/>
</dbReference>
<dbReference type="EMBL" id="OU466862">
    <property type="protein sequence ID" value="CAH2071104.1"/>
    <property type="molecule type" value="Genomic_DNA"/>
</dbReference>
<sequence>MDPEVASHTVQPISGTPKRIEYDSVAEIIDGKIYVINSEGVMVFDTETQKWDPAMKKPDVELGHIWINNSVVIKDRIYMRGDVNSFVYEPKENKWELDEMLNSRNWWGACVVDDVLYYYDTILNELRAYDPKQRCWREVRGVEELLSKTADSWGSETVSFSGKLALFFHKDHAPKPKVTNDVWFAEIALERGQGGEIWGKVERCDVMFNDGDGRLCIVDKCLAVSV</sequence>
<dbReference type="PANTHER" id="PTHR24414:SF184">
    <property type="entry name" value="GALACTOSE OXIDASE_KELCH REPEAT SUPERFAMILY PROTEIN"/>
    <property type="match status" value="1"/>
</dbReference>
<dbReference type="Proteomes" id="UP000836841">
    <property type="component" value="Chromosome 6"/>
</dbReference>
<dbReference type="AlphaFoldDB" id="A0AAU9SQW0"/>
<dbReference type="InterPro" id="IPR057499">
    <property type="entry name" value="Kelch_FKB95"/>
</dbReference>
<evidence type="ECO:0000313" key="3">
    <source>
        <dbReference type="Proteomes" id="UP000836841"/>
    </source>
</evidence>
<dbReference type="InterPro" id="IPR050354">
    <property type="entry name" value="F-box/kelch-repeat_ARATH"/>
</dbReference>